<dbReference type="PANTHER" id="PTHR48081">
    <property type="entry name" value="AB HYDROLASE SUPERFAMILY PROTEIN C4A8.06C"/>
    <property type="match status" value="1"/>
</dbReference>
<dbReference type="Pfam" id="PF07859">
    <property type="entry name" value="Abhydrolase_3"/>
    <property type="match status" value="1"/>
</dbReference>
<proteinExistence type="predicted"/>
<dbReference type="Proteomes" id="UP000033725">
    <property type="component" value="Unassembled WGS sequence"/>
</dbReference>
<accession>A0A0F0KWU4</accession>
<dbReference type="PANTHER" id="PTHR48081:SF8">
    <property type="entry name" value="ALPHA_BETA HYDROLASE FOLD-3 DOMAIN-CONTAINING PROTEIN-RELATED"/>
    <property type="match status" value="1"/>
</dbReference>
<dbReference type="InterPro" id="IPR050300">
    <property type="entry name" value="GDXG_lipolytic_enzyme"/>
</dbReference>
<protein>
    <submittedName>
        <fullName evidence="3">Carboxylesterase NlhH</fullName>
        <ecNumber evidence="3">3.1.1.1</ecNumber>
    </submittedName>
</protein>
<dbReference type="SUPFAM" id="SSF53474">
    <property type="entry name" value="alpha/beta-Hydrolases"/>
    <property type="match status" value="1"/>
</dbReference>
<dbReference type="RefSeq" id="WP_052674570.1">
    <property type="nucleotide sequence ID" value="NZ_JYIV01000018.1"/>
</dbReference>
<name>A0A0F0KWU4_9MICO</name>
<comment type="caution">
    <text evidence="3">The sequence shown here is derived from an EMBL/GenBank/DDBJ whole genome shotgun (WGS) entry which is preliminary data.</text>
</comment>
<dbReference type="EMBL" id="JYIV01000018">
    <property type="protein sequence ID" value="KJL24944.1"/>
    <property type="molecule type" value="Genomic_DNA"/>
</dbReference>
<evidence type="ECO:0000313" key="4">
    <source>
        <dbReference type="Proteomes" id="UP000033725"/>
    </source>
</evidence>
<keyword evidence="1 3" id="KW-0378">Hydrolase</keyword>
<evidence type="ECO:0000313" key="3">
    <source>
        <dbReference type="EMBL" id="KJL24944.1"/>
    </source>
</evidence>
<sequence>MSTPEYREPPLSPEIREWIQRIRELSATLPDLESAEMATRRLAQRELSDRLAVEFTAPVPAGVEIDDLVVAGETGPRRARRFRPASAIGAMPTMLWLHGGGWTGGTIDELLNDRLCADRALRSGVQIVALEYRLAPEHPFPAPVEDAIRALSDLRERADELGVDADRLGVGGNSAGATIAATTALRLRDAGEPLHHQALEVLPAALRVVGDSMHRRLRLAERAGIEHLAGLYRAGASLAEASPLDAPDHRGLAPALILAAEFDPLRDGAIAYADSLREAGTPVVLHIGLGHDHASPGLTGRWEGARDWRDVFVHELADAYRVDARATPEPADAAVTTTGMRP</sequence>
<dbReference type="Gene3D" id="3.40.50.1820">
    <property type="entry name" value="alpha/beta hydrolase"/>
    <property type="match status" value="1"/>
</dbReference>
<dbReference type="PATRIC" id="fig|82380.10.peg.762"/>
<dbReference type="InterPro" id="IPR013094">
    <property type="entry name" value="AB_hydrolase_3"/>
</dbReference>
<dbReference type="OrthoDB" id="9803828at2"/>
<feature type="domain" description="Alpha/beta hydrolase fold-3" evidence="2">
    <location>
        <begin position="94"/>
        <end position="294"/>
    </location>
</feature>
<reference evidence="3 4" key="1">
    <citation type="submission" date="2015-02" db="EMBL/GenBank/DDBJ databases">
        <title>Draft genome sequences of ten Microbacterium spp. with emphasis on heavy metal contaminated environments.</title>
        <authorList>
            <person name="Corretto E."/>
        </authorList>
    </citation>
    <scope>NUCLEOTIDE SEQUENCE [LARGE SCALE GENOMIC DNA]</scope>
    <source>
        <strain evidence="3 4">BEL163</strain>
    </source>
</reference>
<gene>
    <name evidence="3" type="primary">nlhH_2</name>
    <name evidence="3" type="ORF">RN51_00763</name>
</gene>
<dbReference type="GO" id="GO:0106435">
    <property type="term" value="F:carboxylesterase activity"/>
    <property type="evidence" value="ECO:0007669"/>
    <property type="project" value="UniProtKB-EC"/>
</dbReference>
<dbReference type="AlphaFoldDB" id="A0A0F0KWU4"/>
<dbReference type="EC" id="3.1.1.1" evidence="3"/>
<evidence type="ECO:0000259" key="2">
    <source>
        <dbReference type="Pfam" id="PF07859"/>
    </source>
</evidence>
<evidence type="ECO:0000256" key="1">
    <source>
        <dbReference type="ARBA" id="ARBA00022801"/>
    </source>
</evidence>
<dbReference type="InterPro" id="IPR029058">
    <property type="entry name" value="AB_hydrolase_fold"/>
</dbReference>
<organism evidence="3 4">
    <name type="scientific">Microbacterium oxydans</name>
    <dbReference type="NCBI Taxonomy" id="82380"/>
    <lineage>
        <taxon>Bacteria</taxon>
        <taxon>Bacillati</taxon>
        <taxon>Actinomycetota</taxon>
        <taxon>Actinomycetes</taxon>
        <taxon>Micrococcales</taxon>
        <taxon>Microbacteriaceae</taxon>
        <taxon>Microbacterium</taxon>
    </lineage>
</organism>